<keyword evidence="1" id="KW-0472">Membrane</keyword>
<evidence type="ECO:0000256" key="1">
    <source>
        <dbReference type="SAM" id="Phobius"/>
    </source>
</evidence>
<gene>
    <name evidence="2" type="ORF">M9458_007912</name>
</gene>
<dbReference type="AlphaFoldDB" id="A0ABD0RLE5"/>
<keyword evidence="3" id="KW-1185">Reference proteome</keyword>
<evidence type="ECO:0008006" key="4">
    <source>
        <dbReference type="Google" id="ProtNLM"/>
    </source>
</evidence>
<sequence>MHTILLTVNFTCVSSSIFCSHFFQLDGEVSIFNLISNEMSSVMILFVLFLR</sequence>
<dbReference type="Proteomes" id="UP001529510">
    <property type="component" value="Unassembled WGS sequence"/>
</dbReference>
<reference evidence="2 3" key="1">
    <citation type="submission" date="2024-05" db="EMBL/GenBank/DDBJ databases">
        <title>Genome sequencing and assembly of Indian major carp, Cirrhinus mrigala (Hamilton, 1822).</title>
        <authorList>
            <person name="Mohindra V."/>
            <person name="Chowdhury L.M."/>
            <person name="Lal K."/>
            <person name="Jena J.K."/>
        </authorList>
    </citation>
    <scope>NUCLEOTIDE SEQUENCE [LARGE SCALE GENOMIC DNA]</scope>
    <source>
        <strain evidence="2">CM1030</strain>
        <tissue evidence="2">Blood</tissue>
    </source>
</reference>
<evidence type="ECO:0000313" key="3">
    <source>
        <dbReference type="Proteomes" id="UP001529510"/>
    </source>
</evidence>
<feature type="non-terminal residue" evidence="2">
    <location>
        <position position="51"/>
    </location>
</feature>
<protein>
    <recommendedName>
        <fullName evidence="4">NADH dehydrogenase subunit 4L</fullName>
    </recommendedName>
</protein>
<feature type="transmembrane region" description="Helical" evidence="1">
    <location>
        <begin position="29"/>
        <end position="50"/>
    </location>
</feature>
<dbReference type="EMBL" id="JAMKFB020000003">
    <property type="protein sequence ID" value="KAL0199372.1"/>
    <property type="molecule type" value="Genomic_DNA"/>
</dbReference>
<name>A0ABD0RLE5_CIRMR</name>
<organism evidence="2 3">
    <name type="scientific">Cirrhinus mrigala</name>
    <name type="common">Mrigala</name>
    <dbReference type="NCBI Taxonomy" id="683832"/>
    <lineage>
        <taxon>Eukaryota</taxon>
        <taxon>Metazoa</taxon>
        <taxon>Chordata</taxon>
        <taxon>Craniata</taxon>
        <taxon>Vertebrata</taxon>
        <taxon>Euteleostomi</taxon>
        <taxon>Actinopterygii</taxon>
        <taxon>Neopterygii</taxon>
        <taxon>Teleostei</taxon>
        <taxon>Ostariophysi</taxon>
        <taxon>Cypriniformes</taxon>
        <taxon>Cyprinidae</taxon>
        <taxon>Labeoninae</taxon>
        <taxon>Labeonini</taxon>
        <taxon>Cirrhinus</taxon>
    </lineage>
</organism>
<keyword evidence="1" id="KW-1133">Transmembrane helix</keyword>
<accession>A0ABD0RLE5</accession>
<proteinExistence type="predicted"/>
<evidence type="ECO:0000313" key="2">
    <source>
        <dbReference type="EMBL" id="KAL0199372.1"/>
    </source>
</evidence>
<comment type="caution">
    <text evidence="2">The sequence shown here is derived from an EMBL/GenBank/DDBJ whole genome shotgun (WGS) entry which is preliminary data.</text>
</comment>
<keyword evidence="1" id="KW-0812">Transmembrane</keyword>